<feature type="compositionally biased region" description="Polar residues" evidence="1">
    <location>
        <begin position="335"/>
        <end position="352"/>
    </location>
</feature>
<feature type="compositionally biased region" description="Basic residues" evidence="1">
    <location>
        <begin position="452"/>
        <end position="464"/>
    </location>
</feature>
<feature type="region of interest" description="Disordered" evidence="1">
    <location>
        <begin position="486"/>
        <end position="505"/>
    </location>
</feature>
<feature type="compositionally biased region" description="Basic and acidic residues" evidence="1">
    <location>
        <begin position="373"/>
        <end position="384"/>
    </location>
</feature>
<protein>
    <submittedName>
        <fullName evidence="3">Uncharacterized protein</fullName>
    </submittedName>
</protein>
<evidence type="ECO:0000313" key="3">
    <source>
        <dbReference type="EMBL" id="KJR82172.1"/>
    </source>
</evidence>
<feature type="compositionally biased region" description="Basic and acidic residues" evidence="1">
    <location>
        <begin position="294"/>
        <end position="311"/>
    </location>
</feature>
<dbReference type="RefSeq" id="XP_016584848.1">
    <property type="nucleotide sequence ID" value="XM_016730095.1"/>
</dbReference>
<feature type="region of interest" description="Disordered" evidence="1">
    <location>
        <begin position="452"/>
        <end position="473"/>
    </location>
</feature>
<feature type="compositionally biased region" description="Basic residues" evidence="1">
    <location>
        <begin position="279"/>
        <end position="289"/>
    </location>
</feature>
<feature type="compositionally biased region" description="Basic and acidic residues" evidence="1">
    <location>
        <begin position="130"/>
        <end position="178"/>
    </location>
</feature>
<proteinExistence type="predicted"/>
<feature type="region of interest" description="Disordered" evidence="1">
    <location>
        <begin position="1"/>
        <end position="191"/>
    </location>
</feature>
<feature type="region of interest" description="Disordered" evidence="1">
    <location>
        <begin position="279"/>
        <end position="425"/>
    </location>
</feature>
<keyword evidence="2" id="KW-0472">Membrane</keyword>
<accession>A0A0F2LXI0</accession>
<reference evidence="3 4" key="1">
    <citation type="journal article" date="2014" name="BMC Genomics">
        <title>Comparative genomics of the major fungal agents of human and animal Sporotrichosis: Sporothrix schenckii and Sporothrix brasiliensis.</title>
        <authorList>
            <person name="Teixeira M.M."/>
            <person name="de Almeida L.G."/>
            <person name="Kubitschek-Barreira P."/>
            <person name="Alves F.L."/>
            <person name="Kioshima E.S."/>
            <person name="Abadio A.K."/>
            <person name="Fernandes L."/>
            <person name="Derengowski L.S."/>
            <person name="Ferreira K.S."/>
            <person name="Souza R.C."/>
            <person name="Ruiz J.C."/>
            <person name="de Andrade N.C."/>
            <person name="Paes H.C."/>
            <person name="Nicola A.M."/>
            <person name="Albuquerque P."/>
            <person name="Gerber A.L."/>
            <person name="Martins V.P."/>
            <person name="Peconick L.D."/>
            <person name="Neto A.V."/>
            <person name="Chaucanez C.B."/>
            <person name="Silva P.A."/>
            <person name="Cunha O.L."/>
            <person name="de Oliveira F.F."/>
            <person name="dos Santos T.C."/>
            <person name="Barros A.L."/>
            <person name="Soares M.A."/>
            <person name="de Oliveira L.M."/>
            <person name="Marini M.M."/>
            <person name="Villalobos-Duno H."/>
            <person name="Cunha M.M."/>
            <person name="de Hoog S."/>
            <person name="da Silveira J.F."/>
            <person name="Henrissat B."/>
            <person name="Nino-Vega G.A."/>
            <person name="Cisalpino P.S."/>
            <person name="Mora-Montes H.M."/>
            <person name="Almeida S.R."/>
            <person name="Stajich J.E."/>
            <person name="Lopes-Bezerra L.M."/>
            <person name="Vasconcelos A.T."/>
            <person name="Felipe M.S."/>
        </authorList>
    </citation>
    <scope>NUCLEOTIDE SEQUENCE [LARGE SCALE GENOMIC DNA]</scope>
    <source>
        <strain evidence="3 4">1099-18</strain>
    </source>
</reference>
<keyword evidence="2" id="KW-1133">Transmembrane helix</keyword>
<evidence type="ECO:0000313" key="4">
    <source>
        <dbReference type="Proteomes" id="UP000033710"/>
    </source>
</evidence>
<comment type="caution">
    <text evidence="3">The sequence shown here is derived from an EMBL/GenBank/DDBJ whole genome shotgun (WGS) entry which is preliminary data.</text>
</comment>
<name>A0A0F2LXI0_SPOSC</name>
<keyword evidence="2" id="KW-0812">Transmembrane</keyword>
<organism evidence="3 4">
    <name type="scientific">Sporothrix schenckii 1099-18</name>
    <dbReference type="NCBI Taxonomy" id="1397361"/>
    <lineage>
        <taxon>Eukaryota</taxon>
        <taxon>Fungi</taxon>
        <taxon>Dikarya</taxon>
        <taxon>Ascomycota</taxon>
        <taxon>Pezizomycotina</taxon>
        <taxon>Sordariomycetes</taxon>
        <taxon>Sordariomycetidae</taxon>
        <taxon>Ophiostomatales</taxon>
        <taxon>Ophiostomataceae</taxon>
        <taxon>Sporothrix</taxon>
    </lineage>
</organism>
<feature type="region of interest" description="Disordered" evidence="1">
    <location>
        <begin position="212"/>
        <end position="241"/>
    </location>
</feature>
<feature type="compositionally biased region" description="Basic and acidic residues" evidence="1">
    <location>
        <begin position="394"/>
        <end position="412"/>
    </location>
</feature>
<dbReference type="AlphaFoldDB" id="A0A0F2LXI0"/>
<reference evidence="3 4" key="2">
    <citation type="journal article" date="2015" name="Eukaryot. Cell">
        <title>Asexual propagation of a virulent clone complex in a human and feline outbreak of sporotrichosis.</title>
        <authorList>
            <person name="Teixeira Mde M."/>
            <person name="Rodrigues A.M."/>
            <person name="Tsui C.K."/>
            <person name="de Almeida L.G."/>
            <person name="Van Diepeningen A.D."/>
            <person name="van den Ende B.G."/>
            <person name="Fernandes G.F."/>
            <person name="Kano R."/>
            <person name="Hamelin R.C."/>
            <person name="Lopes-Bezerra L.M."/>
            <person name="Vasconcelos A.T."/>
            <person name="de Hoog S."/>
            <person name="de Camargo Z.P."/>
            <person name="Felipe M.S."/>
        </authorList>
    </citation>
    <scope>NUCLEOTIDE SEQUENCE [LARGE SCALE GENOMIC DNA]</scope>
    <source>
        <strain evidence="3 4">1099-18</strain>
    </source>
</reference>
<dbReference type="EMBL" id="AXCR01000010">
    <property type="protein sequence ID" value="KJR82172.1"/>
    <property type="molecule type" value="Genomic_DNA"/>
</dbReference>
<dbReference type="KEGG" id="ssck:SPSK_03255"/>
<dbReference type="Proteomes" id="UP000033710">
    <property type="component" value="Unassembled WGS sequence"/>
</dbReference>
<feature type="compositionally biased region" description="Basic and acidic residues" evidence="1">
    <location>
        <begin position="61"/>
        <end position="81"/>
    </location>
</feature>
<dbReference type="GeneID" id="27665372"/>
<feature type="transmembrane region" description="Helical" evidence="2">
    <location>
        <begin position="248"/>
        <end position="268"/>
    </location>
</feature>
<evidence type="ECO:0000256" key="2">
    <source>
        <dbReference type="SAM" id="Phobius"/>
    </source>
</evidence>
<sequence length="505" mass="53585">MTCIIEDTPARPPQRPQRAPRTQDRRRARAQNQRRVLAHDNARFGGATGRTGRQQCAADGPAEHKPQAAAAHEHAKDEARVGRLVAPLHVVQHGRPGRREAAGEKSVGQRKRNQNGQRVAVEAGQVADIPKSKDGHGGADRRDEHDSGGGHPVAEHAHDHGARDGGDGKEREKERPRVGGEPGGLLEAERDGVGGEVGVGHLVAEGLDHVADHEHPKEGPAEEDERGGQCGGGGGGADRRRPVGAGTLVVVAVVVGTISVGLVLVVPADRVCRQNTFRNARRHDRRRHGPAPQRRLDAVPLEKHGHQERHAPAHGALGRPHDAVRKPFALKEPVVQTQRRGPKQQRTAQRIQHTLCGDERGRRGARAGAGRGRTSDAGDGHDQTQRPAPGPETGETRQGGHDDGDGEVHDARLGGADGGDAAGRGVDEAVGGIVLTEDAKREGVAWEVSGGKLKKKKEGKKTRRRGGELTPYGRLCQRARGQHEIGAAAPVGRRHGAAAVGDVGR</sequence>
<dbReference type="VEuPathDB" id="FungiDB:SPSK_03255"/>
<gene>
    <name evidence="3" type="ORF">SPSK_03255</name>
</gene>
<evidence type="ECO:0000256" key="1">
    <source>
        <dbReference type="SAM" id="MobiDB-lite"/>
    </source>
</evidence>